<proteinExistence type="predicted"/>
<dbReference type="AlphaFoldDB" id="A0A3B0ZUC7"/>
<evidence type="ECO:0000259" key="2">
    <source>
        <dbReference type="Pfam" id="PF08768"/>
    </source>
</evidence>
<accession>A0A3B0ZUC7</accession>
<reference evidence="3" key="1">
    <citation type="submission" date="2018-06" db="EMBL/GenBank/DDBJ databases">
        <authorList>
            <person name="Zhirakovskaya E."/>
        </authorList>
    </citation>
    <scope>NUCLEOTIDE SEQUENCE</scope>
</reference>
<feature type="domain" description="THAP4-like heme-binding" evidence="2">
    <location>
        <begin position="9"/>
        <end position="184"/>
    </location>
</feature>
<evidence type="ECO:0000256" key="1">
    <source>
        <dbReference type="SAM" id="MobiDB-lite"/>
    </source>
</evidence>
<organism evidence="3">
    <name type="scientific">hydrothermal vent metagenome</name>
    <dbReference type="NCBI Taxonomy" id="652676"/>
    <lineage>
        <taxon>unclassified sequences</taxon>
        <taxon>metagenomes</taxon>
        <taxon>ecological metagenomes</taxon>
    </lineage>
</organism>
<sequence length="186" mass="20681">MAHENDTDYGPLSGLIGSWRGDKGMDVAPEPEGPDDNPYYETITFEAAGDVDNAGEQFLAIVHYKQLVQRKSNDEVFHHQVGYWLWDADSELLMQSFTIPRAVALVAGGKASVSGQTVVLDVAAGGDAPEWPVAQSPFMVEKARTLAFEQRLIVTSDHLSYRQTTLLDIYGKPFEHTDQNELQRVR</sequence>
<dbReference type="InterPro" id="IPR012674">
    <property type="entry name" value="Calycin"/>
</dbReference>
<name>A0A3B0ZUC7_9ZZZZ</name>
<dbReference type="EMBL" id="UOFP01000284">
    <property type="protein sequence ID" value="VAW89619.1"/>
    <property type="molecule type" value="Genomic_DNA"/>
</dbReference>
<feature type="region of interest" description="Disordered" evidence="1">
    <location>
        <begin position="1"/>
        <end position="37"/>
    </location>
</feature>
<protein>
    <recommendedName>
        <fullName evidence="2">THAP4-like heme-binding domain-containing protein</fullName>
    </recommendedName>
</protein>
<dbReference type="InterPro" id="IPR014878">
    <property type="entry name" value="THAP4-like_heme-bd"/>
</dbReference>
<dbReference type="Pfam" id="PF08768">
    <property type="entry name" value="THAP4_heme-bd"/>
    <property type="match status" value="1"/>
</dbReference>
<dbReference type="Gene3D" id="2.40.128.20">
    <property type="match status" value="1"/>
</dbReference>
<gene>
    <name evidence="3" type="ORF">MNBD_GAMMA18-2386</name>
</gene>
<dbReference type="SUPFAM" id="SSF50814">
    <property type="entry name" value="Lipocalins"/>
    <property type="match status" value="1"/>
</dbReference>
<evidence type="ECO:0000313" key="3">
    <source>
        <dbReference type="EMBL" id="VAW89619.1"/>
    </source>
</evidence>